<keyword evidence="7 13" id="KW-0560">Oxidoreductase</keyword>
<comment type="similarity">
    <text evidence="3 13">Belongs to the DXR family.</text>
</comment>
<dbReference type="Pfam" id="PF02670">
    <property type="entry name" value="DXP_reductoisom"/>
    <property type="match status" value="1"/>
</dbReference>
<dbReference type="HAMAP" id="MF_00183">
    <property type="entry name" value="DXP_reductoisom"/>
    <property type="match status" value="1"/>
</dbReference>
<gene>
    <name evidence="13 17" type="primary">dxr</name>
    <name evidence="17" type="ordered locus">Ctu_08010</name>
</gene>
<evidence type="ECO:0000256" key="1">
    <source>
        <dbReference type="ARBA" id="ARBA00001941"/>
    </source>
</evidence>
<dbReference type="SUPFAM" id="SSF55347">
    <property type="entry name" value="Glyceraldehyde-3-phosphate dehydrogenase-like, C-terminal domain"/>
    <property type="match status" value="1"/>
</dbReference>
<dbReference type="KEGG" id="ctu:CTU_08010"/>
<evidence type="ECO:0000256" key="3">
    <source>
        <dbReference type="ARBA" id="ARBA00006825"/>
    </source>
</evidence>
<dbReference type="GO" id="GO:0070402">
    <property type="term" value="F:NADPH binding"/>
    <property type="evidence" value="ECO:0007669"/>
    <property type="project" value="InterPro"/>
</dbReference>
<feature type="binding site" evidence="13">
    <location>
        <position position="226"/>
    </location>
    <ligand>
        <name>NADPH</name>
        <dbReference type="ChEBI" id="CHEBI:57783"/>
    </ligand>
</feature>
<feature type="binding site" evidence="13">
    <location>
        <position position="238"/>
    </location>
    <ligand>
        <name>1-deoxy-D-xylulose 5-phosphate</name>
        <dbReference type="ChEBI" id="CHEBI:57792"/>
    </ligand>
</feature>
<dbReference type="Gene3D" id="3.40.50.720">
    <property type="entry name" value="NAD(P)-binding Rossmann-like Domain"/>
    <property type="match status" value="1"/>
</dbReference>
<feature type="binding site" evidence="13">
    <location>
        <position position="49"/>
    </location>
    <ligand>
        <name>NADPH</name>
        <dbReference type="ChEBI" id="CHEBI:57783"/>
    </ligand>
</feature>
<keyword evidence="9 13" id="KW-0414">Isoprene biosynthesis</keyword>
<dbReference type="InterPro" id="IPR013512">
    <property type="entry name" value="DXP_reductoisomerase_N"/>
</dbReference>
<comment type="pathway">
    <text evidence="2 13">Isoprenoid biosynthesis; isopentenyl diphosphate biosynthesis via DXP pathway; isopentenyl diphosphate from 1-deoxy-D-xylulose 5-phosphate: step 1/6.</text>
</comment>
<dbReference type="GO" id="GO:0016853">
    <property type="term" value="F:isomerase activity"/>
    <property type="evidence" value="ECO:0007669"/>
    <property type="project" value="UniProtKB-KW"/>
</dbReference>
<evidence type="ECO:0000313" key="17">
    <source>
        <dbReference type="EMBL" id="CBA28185.1"/>
    </source>
</evidence>
<organism evidence="17 18">
    <name type="scientific">Cronobacter turicensis (strain DSM 18703 / CCUG 55852 / LMG 23827 / z3032)</name>
    <dbReference type="NCBI Taxonomy" id="693216"/>
    <lineage>
        <taxon>Bacteria</taxon>
        <taxon>Pseudomonadati</taxon>
        <taxon>Pseudomonadota</taxon>
        <taxon>Gammaproteobacteria</taxon>
        <taxon>Enterobacterales</taxon>
        <taxon>Enterobacteriaceae</taxon>
        <taxon>Cronobacter</taxon>
    </lineage>
</organism>
<dbReference type="NCBIfam" id="TIGR00243">
    <property type="entry name" value="Dxr"/>
    <property type="match status" value="1"/>
</dbReference>
<accession>C9XWA6</accession>
<feature type="binding site" evidence="13">
    <location>
        <position position="242"/>
    </location>
    <ligand>
        <name>1-deoxy-D-xylulose 5-phosphate</name>
        <dbReference type="ChEBI" id="CHEBI:57792"/>
    </ligand>
</feature>
<dbReference type="Pfam" id="PF08436">
    <property type="entry name" value="DXP_redisom_C"/>
    <property type="match status" value="1"/>
</dbReference>
<dbReference type="SUPFAM" id="SSF51735">
    <property type="entry name" value="NAD(P)-binding Rossmann-fold domains"/>
    <property type="match status" value="1"/>
</dbReference>
<evidence type="ECO:0000256" key="13">
    <source>
        <dbReference type="HAMAP-Rule" id="MF_00183"/>
    </source>
</evidence>
<evidence type="ECO:0000256" key="7">
    <source>
        <dbReference type="ARBA" id="ARBA00023002"/>
    </source>
</evidence>
<dbReference type="EC" id="1.1.1.267" evidence="4 13"/>
<dbReference type="PIRSF" id="PIRSF006205">
    <property type="entry name" value="Dxp_reductismrs"/>
    <property type="match status" value="1"/>
</dbReference>
<evidence type="ECO:0000313" key="18">
    <source>
        <dbReference type="Proteomes" id="UP000002069"/>
    </source>
</evidence>
<dbReference type="AlphaFoldDB" id="C9XWA6"/>
<feature type="binding site" evidence="13">
    <location>
        <position position="163"/>
    </location>
    <ligand>
        <name>Mn(2+)</name>
        <dbReference type="ChEBI" id="CHEBI:29035"/>
    </ligand>
</feature>
<dbReference type="FunFam" id="1.10.1740.10:FF:000004">
    <property type="entry name" value="1-deoxy-D-xylulose 5-phosphate reductoisomerase"/>
    <property type="match status" value="1"/>
</dbReference>
<reference evidence="17 18" key="1">
    <citation type="journal article" date="2010" name="J. Bacteriol.">
        <title>Complete Genome Sequence of Cronobacter turicensis LMG 23827, a foodborne pathogen causing deaths in neonates.</title>
        <authorList>
            <person name="Stephan R."/>
            <person name="Lehner A."/>
            <person name="Tischler P."/>
            <person name="Rattei T."/>
        </authorList>
    </citation>
    <scope>NUCLEOTIDE SEQUENCE [LARGE SCALE GENOMIC DNA]</scope>
    <source>
        <strain evidence="18">DSM 18703 / CCUG 55852 / LMG 23827 / z3032</strain>
    </source>
</reference>
<dbReference type="PANTHER" id="PTHR30525">
    <property type="entry name" value="1-DEOXY-D-XYLULOSE 5-PHOSPHATE REDUCTOISOMERASE"/>
    <property type="match status" value="1"/>
</dbReference>
<dbReference type="Gene3D" id="1.10.1740.10">
    <property type="match status" value="1"/>
</dbReference>
<feature type="binding site" evidence="13">
    <location>
        <position position="24"/>
    </location>
    <ligand>
        <name>NADPH</name>
        <dbReference type="ChEBI" id="CHEBI:57783"/>
    </ligand>
</feature>
<feature type="binding site" evidence="13">
    <location>
        <position position="23"/>
    </location>
    <ligand>
        <name>NADPH</name>
        <dbReference type="ChEBI" id="CHEBI:57783"/>
    </ligand>
</feature>
<dbReference type="GO" id="GO:0030145">
    <property type="term" value="F:manganese ion binding"/>
    <property type="evidence" value="ECO:0007669"/>
    <property type="project" value="TreeGrafter"/>
</dbReference>
<dbReference type="InterPro" id="IPR026877">
    <property type="entry name" value="DXPR_C"/>
</dbReference>
<evidence type="ECO:0000256" key="9">
    <source>
        <dbReference type="ARBA" id="ARBA00023229"/>
    </source>
</evidence>
<feature type="domain" description="1-deoxy-D-xylulose 5-phosphate reductoisomerase N-terminal" evidence="14">
    <location>
        <begin position="15"/>
        <end position="143"/>
    </location>
</feature>
<feature type="binding site" evidence="13">
    <location>
        <position position="136"/>
    </location>
    <ligand>
        <name>1-deoxy-D-xylulose 5-phosphate</name>
        <dbReference type="ChEBI" id="CHEBI:57792"/>
    </ligand>
</feature>
<feature type="domain" description="DXP reductoisomerase C-terminal" evidence="16">
    <location>
        <begin position="282"/>
        <end position="398"/>
    </location>
</feature>
<proteinExistence type="inferred from homology"/>
<feature type="binding site" evidence="13">
    <location>
        <position position="162"/>
    </location>
    <ligand>
        <name>1-deoxy-D-xylulose 5-phosphate</name>
        <dbReference type="ChEBI" id="CHEBI:57792"/>
    </ligand>
</feature>
<dbReference type="FunFam" id="3.40.50.720:FF:000045">
    <property type="entry name" value="1-deoxy-D-xylulose 5-phosphate reductoisomerase"/>
    <property type="match status" value="1"/>
</dbReference>
<keyword evidence="6 13" id="KW-0521">NADP</keyword>
<dbReference type="InterPro" id="IPR003821">
    <property type="entry name" value="DXP_reductoisomerase"/>
</dbReference>
<dbReference type="InterPro" id="IPR036169">
    <property type="entry name" value="DXPR_C_sf"/>
</dbReference>
<evidence type="ECO:0000256" key="8">
    <source>
        <dbReference type="ARBA" id="ARBA00023211"/>
    </source>
</evidence>
<protein>
    <recommendedName>
        <fullName evidence="12 13">1-deoxy-D-xylulose 5-phosphate reductoisomerase</fullName>
        <shortName evidence="13">DXP reductoisomerase</shortName>
        <ecNumber evidence="4 13">1.1.1.267</ecNumber>
    </recommendedName>
    <alternativeName>
        <fullName evidence="13">1-deoxyxylulose-5-phosphate reductoisomerase</fullName>
    </alternativeName>
    <alternativeName>
        <fullName evidence="13">2-C-methyl-D-erythritol 4-phosphate synthase</fullName>
    </alternativeName>
</protein>
<dbReference type="Pfam" id="PF13288">
    <property type="entry name" value="DXPR_C"/>
    <property type="match status" value="1"/>
</dbReference>
<keyword evidence="18" id="KW-1185">Reference proteome</keyword>
<evidence type="ECO:0000256" key="5">
    <source>
        <dbReference type="ARBA" id="ARBA00022723"/>
    </source>
</evidence>
<dbReference type="GO" id="GO:0030604">
    <property type="term" value="F:1-deoxy-D-xylulose-5-phosphate reductoisomerase activity"/>
    <property type="evidence" value="ECO:0007669"/>
    <property type="project" value="UniProtKB-UniRule"/>
</dbReference>
<evidence type="ECO:0000256" key="11">
    <source>
        <dbReference type="ARBA" id="ARBA00054845"/>
    </source>
</evidence>
<comment type="cofactor">
    <cofactor evidence="1">
        <name>Co(2+)</name>
        <dbReference type="ChEBI" id="CHEBI:48828"/>
    </cofactor>
</comment>
<keyword evidence="8 13" id="KW-0464">Manganese</keyword>
<feature type="binding site" evidence="13">
    <location>
        <position position="47"/>
    </location>
    <ligand>
        <name>NADPH</name>
        <dbReference type="ChEBI" id="CHEBI:57783"/>
    </ligand>
</feature>
<dbReference type="UniPathway" id="UPA00056">
    <property type="reaction ID" value="UER00092"/>
</dbReference>
<dbReference type="NCBIfam" id="NF009114">
    <property type="entry name" value="PRK12464.1"/>
    <property type="match status" value="1"/>
</dbReference>
<feature type="binding site" evidence="13">
    <location>
        <position position="220"/>
    </location>
    <ligand>
        <name>1-deoxy-D-xylulose 5-phosphate</name>
        <dbReference type="ChEBI" id="CHEBI:57792"/>
    </ligand>
</feature>
<feature type="binding site" evidence="13">
    <location>
        <position position="233"/>
    </location>
    <ligand>
        <name>1-deoxy-D-xylulose 5-phosphate</name>
        <dbReference type="ChEBI" id="CHEBI:57792"/>
    </ligand>
</feature>
<evidence type="ECO:0000259" key="14">
    <source>
        <dbReference type="Pfam" id="PF02670"/>
    </source>
</evidence>
<feature type="binding site" evidence="13">
    <location>
        <position position="163"/>
    </location>
    <ligand>
        <name>1-deoxy-D-xylulose 5-phosphate</name>
        <dbReference type="ChEBI" id="CHEBI:57792"/>
    </ligand>
</feature>
<feature type="binding site" evidence="13">
    <location>
        <position position="242"/>
    </location>
    <ligand>
        <name>Mn(2+)</name>
        <dbReference type="ChEBI" id="CHEBI:29035"/>
    </ligand>
</feature>
<comment type="function">
    <text evidence="11 13">Catalyzes the NADPH-dependent rearrangement and reduction of 1-deoxy-D-xylulose-5-phosphate (DXP) to 2-C-methyl-D-erythritol 4-phosphate (MEP).</text>
</comment>
<feature type="binding site" evidence="13">
    <location>
        <position position="135"/>
    </location>
    <ligand>
        <name>NADPH</name>
        <dbReference type="ChEBI" id="CHEBI:57783"/>
    </ligand>
</feature>
<feature type="binding site" evidence="13">
    <location>
        <position position="21"/>
    </location>
    <ligand>
        <name>NADPH</name>
        <dbReference type="ChEBI" id="CHEBI:57783"/>
    </ligand>
</feature>
<feature type="binding site" evidence="13">
    <location>
        <position position="48"/>
    </location>
    <ligand>
        <name>NADPH</name>
        <dbReference type="ChEBI" id="CHEBI:57783"/>
    </ligand>
</feature>
<comment type="subunit">
    <text evidence="13">Homodimer.</text>
</comment>
<keyword evidence="5 13" id="KW-0479">Metal-binding</keyword>
<evidence type="ECO:0000256" key="10">
    <source>
        <dbReference type="ARBA" id="ARBA00048543"/>
    </source>
</evidence>
<dbReference type="PROSITE" id="PS51257">
    <property type="entry name" value="PROKAR_LIPOPROTEIN"/>
    <property type="match status" value="1"/>
</dbReference>
<dbReference type="GO" id="GO:0051484">
    <property type="term" value="P:isopentenyl diphosphate biosynthetic process, methylerythritol 4-phosphate pathway involved in terpenoid biosynthetic process"/>
    <property type="evidence" value="ECO:0007669"/>
    <property type="project" value="UniProtKB-ARBA"/>
</dbReference>
<dbReference type="NCBIfam" id="NF003938">
    <property type="entry name" value="PRK05447.1-1"/>
    <property type="match status" value="1"/>
</dbReference>
<evidence type="ECO:0000259" key="15">
    <source>
        <dbReference type="Pfam" id="PF08436"/>
    </source>
</evidence>
<feature type="binding site" evidence="13">
    <location>
        <position position="197"/>
    </location>
    <ligand>
        <name>1-deoxy-D-xylulose 5-phosphate</name>
        <dbReference type="ChEBI" id="CHEBI:57792"/>
    </ligand>
</feature>
<feature type="binding site" evidence="13">
    <location>
        <position position="239"/>
    </location>
    <ligand>
        <name>1-deoxy-D-xylulose 5-phosphate</name>
        <dbReference type="ChEBI" id="CHEBI:57792"/>
    </ligand>
</feature>
<reference evidence="18" key="2">
    <citation type="journal article" date="2011" name="J. Bacteriol.">
        <title>Complete genome sequence of Cronobacter turicensis LMG 23827, a food-borne pathogen causing deaths in neonates.</title>
        <authorList>
            <person name="Stephan R."/>
            <person name="Lehner A."/>
            <person name="Tischler P."/>
            <person name="Rattei T."/>
        </authorList>
    </citation>
    <scope>NUCLEOTIDE SEQUENCE [LARGE SCALE GENOMIC DNA]</scope>
    <source>
        <strain evidence="18">DSM 18703 / CCUG 55852 / LMG 23827 / z3032</strain>
    </source>
</reference>
<dbReference type="Proteomes" id="UP000002069">
    <property type="component" value="Chromosome"/>
</dbReference>
<comment type="cofactor">
    <cofactor evidence="13">
        <name>Mg(2+)</name>
        <dbReference type="ChEBI" id="CHEBI:18420"/>
    </cofactor>
    <cofactor evidence="13">
        <name>Mn(2+)</name>
        <dbReference type="ChEBI" id="CHEBI:29035"/>
    </cofactor>
</comment>
<evidence type="ECO:0000256" key="4">
    <source>
        <dbReference type="ARBA" id="ARBA00012366"/>
    </source>
</evidence>
<feature type="binding site" evidence="13">
    <location>
        <position position="22"/>
    </location>
    <ligand>
        <name>NADPH</name>
        <dbReference type="ChEBI" id="CHEBI:57783"/>
    </ligand>
</feature>
<evidence type="ECO:0000259" key="16">
    <source>
        <dbReference type="Pfam" id="PF13288"/>
    </source>
</evidence>
<dbReference type="HOGENOM" id="CLU_035714_4_0_6"/>
<feature type="domain" description="1-deoxy-D-xylulose 5-phosphate reductoisomerase C-terminal" evidence="15">
    <location>
        <begin position="157"/>
        <end position="250"/>
    </location>
</feature>
<dbReference type="SUPFAM" id="SSF69055">
    <property type="entry name" value="1-deoxy-D-xylulose-5-phosphate reductoisomerase, C-terminal domain"/>
    <property type="match status" value="1"/>
</dbReference>
<sequence>MRLFLFHVERLMKHLTILGSTGSIGCSTLDVIRHNPDKFAVTALVAGKNVARMVEQCLEFRPRFAVMDDEASARELRDTLREQGSRTEVLAGRDAACEMASLDEVTQVMAAIVGAAGLLPTLAAIAAGKQVLLANKESLVTCGRLFMEAVARSGAQLLPVDSEHNAIFQSLPATIQHNLGYAKLEESGVSSIILTGSGGPFRQTPLPELAAMTPDQACRHPNWSMGRKISVDSATMMNKGLEYIEARWLFNARADQMEVLIHPQSVIHSMVRYADGSVLAQLGEPDMRTPIAHTMAWPARVPSGVTHLDFCKIATLSFGEPDYQRYPCLKLAIDAFEKGQAATTALNAANEITVAAFLAGEIRFTDIAALNQAVLDEMDLREPQSVDEVLTVDAEARTVAHNRVMRLAS</sequence>
<feature type="binding site" evidence="13">
    <location>
        <position position="137"/>
    </location>
    <ligand>
        <name>NADPH</name>
        <dbReference type="ChEBI" id="CHEBI:57783"/>
    </ligand>
</feature>
<evidence type="ECO:0000256" key="12">
    <source>
        <dbReference type="ARBA" id="ARBA00071224"/>
    </source>
</evidence>
<dbReference type="PANTHER" id="PTHR30525:SF0">
    <property type="entry name" value="1-DEOXY-D-XYLULOSE 5-PHOSPHATE REDUCTOISOMERASE, CHLOROPLASTIC"/>
    <property type="match status" value="1"/>
</dbReference>
<dbReference type="InterPro" id="IPR036291">
    <property type="entry name" value="NAD(P)-bd_dom_sf"/>
</dbReference>
<evidence type="ECO:0000256" key="6">
    <source>
        <dbReference type="ARBA" id="ARBA00022857"/>
    </source>
</evidence>
<dbReference type="InterPro" id="IPR013644">
    <property type="entry name" value="DXP_reductoisomerase_C"/>
</dbReference>
<keyword evidence="13" id="KW-0460">Magnesium</keyword>
<dbReference type="PATRIC" id="fig|693216.3.peg.765"/>
<evidence type="ECO:0000256" key="2">
    <source>
        <dbReference type="ARBA" id="ARBA00005094"/>
    </source>
</evidence>
<dbReference type="EMBL" id="FN543093">
    <property type="protein sequence ID" value="CBA28185.1"/>
    <property type="molecule type" value="Genomic_DNA"/>
</dbReference>
<name>C9XWA6_CROTZ</name>
<feature type="binding site" evidence="13">
    <location>
        <position position="161"/>
    </location>
    <ligand>
        <name>Mn(2+)</name>
        <dbReference type="ChEBI" id="CHEBI:29035"/>
    </ligand>
</feature>
<comment type="catalytic activity">
    <reaction evidence="10">
        <text>2-C-methyl-D-erythritol 4-phosphate + NADP(+) = 1-deoxy-D-xylulose 5-phosphate + NADPH + H(+)</text>
        <dbReference type="Rhea" id="RHEA:13717"/>
        <dbReference type="ChEBI" id="CHEBI:15378"/>
        <dbReference type="ChEBI" id="CHEBI:57783"/>
        <dbReference type="ChEBI" id="CHEBI:57792"/>
        <dbReference type="ChEBI" id="CHEBI:58262"/>
        <dbReference type="ChEBI" id="CHEBI:58349"/>
        <dbReference type="EC" id="1.1.1.267"/>
    </reaction>
    <physiologicalReaction direction="right-to-left" evidence="10">
        <dbReference type="Rhea" id="RHEA:13719"/>
    </physiologicalReaction>
</comment>